<dbReference type="AlphaFoldDB" id="A0A6A6HXH4"/>
<protein>
    <submittedName>
        <fullName evidence="2">Uncharacterized protein</fullName>
    </submittedName>
</protein>
<dbReference type="GeneID" id="54583577"/>
<dbReference type="Proteomes" id="UP000800094">
    <property type="component" value="Unassembled WGS sequence"/>
</dbReference>
<dbReference type="RefSeq" id="XP_033677731.1">
    <property type="nucleotide sequence ID" value="XM_033830247.1"/>
</dbReference>
<gene>
    <name evidence="2" type="ORF">BU26DRAFT_524289</name>
</gene>
<dbReference type="GO" id="GO:0031416">
    <property type="term" value="C:NatB complex"/>
    <property type="evidence" value="ECO:0007669"/>
    <property type="project" value="TreeGrafter"/>
</dbReference>
<proteinExistence type="inferred from homology"/>
<dbReference type="Pfam" id="PF09797">
    <property type="entry name" value="NatB_MDM20"/>
    <property type="match status" value="1"/>
</dbReference>
<reference evidence="2" key="1">
    <citation type="journal article" date="2020" name="Stud. Mycol.">
        <title>101 Dothideomycetes genomes: a test case for predicting lifestyles and emergence of pathogens.</title>
        <authorList>
            <person name="Haridas S."/>
            <person name="Albert R."/>
            <person name="Binder M."/>
            <person name="Bloem J."/>
            <person name="Labutti K."/>
            <person name="Salamov A."/>
            <person name="Andreopoulos B."/>
            <person name="Baker S."/>
            <person name="Barry K."/>
            <person name="Bills G."/>
            <person name="Bluhm B."/>
            <person name="Cannon C."/>
            <person name="Castanera R."/>
            <person name="Culley D."/>
            <person name="Daum C."/>
            <person name="Ezra D."/>
            <person name="Gonzalez J."/>
            <person name="Henrissat B."/>
            <person name="Kuo A."/>
            <person name="Liang C."/>
            <person name="Lipzen A."/>
            <person name="Lutzoni F."/>
            <person name="Magnuson J."/>
            <person name="Mondo S."/>
            <person name="Nolan M."/>
            <person name="Ohm R."/>
            <person name="Pangilinan J."/>
            <person name="Park H.-J."/>
            <person name="Ramirez L."/>
            <person name="Alfaro M."/>
            <person name="Sun H."/>
            <person name="Tritt A."/>
            <person name="Yoshinaga Y."/>
            <person name="Zwiers L.-H."/>
            <person name="Turgeon B."/>
            <person name="Goodwin S."/>
            <person name="Spatafora J."/>
            <person name="Crous P."/>
            <person name="Grigoriev I."/>
        </authorList>
    </citation>
    <scope>NUCLEOTIDE SEQUENCE</scope>
    <source>
        <strain evidence="2">CBS 122368</strain>
    </source>
</reference>
<name>A0A6A6HXH4_9PLEO</name>
<dbReference type="PANTHER" id="PTHR22767">
    <property type="entry name" value="N-TERMINAL ACETYLTRANSFERASE-RELATED"/>
    <property type="match status" value="1"/>
</dbReference>
<comment type="similarity">
    <text evidence="1">Belongs to the MDM20/NAA25 family.</text>
</comment>
<dbReference type="OrthoDB" id="24670at2759"/>
<evidence type="ECO:0000313" key="3">
    <source>
        <dbReference type="Proteomes" id="UP000800094"/>
    </source>
</evidence>
<dbReference type="InterPro" id="IPR019183">
    <property type="entry name" value="NAA25_NatB_aux_su"/>
</dbReference>
<keyword evidence="3" id="KW-1185">Reference proteome</keyword>
<evidence type="ECO:0000313" key="2">
    <source>
        <dbReference type="EMBL" id="KAF2242727.1"/>
    </source>
</evidence>
<evidence type="ECO:0000256" key="1">
    <source>
        <dbReference type="ARBA" id="ARBA00006298"/>
    </source>
</evidence>
<sequence length="935" mass="106203">MAFNWDKLSKARRDYPKPKFALEAIGRHLKKRPGDPYAQAWKADVLLSLESNANEVLGLLLSVCQRQPPVTDRSLLSFVYSLLPETIRRLNPQTLFLASIGEEALKGWKNAAKILPSRNARLQLWSDLFISAMRADCWEDVRFAIVQANKEGLKSKKAAYYSLILANQLAAEKKVAASEGSGQADLGSQIQLNLALRQLKEAYDNSPKPTDDTIRVKDVKDLRFMGEIFKRQGRLSELFELWDRPPPTLKEYMDKQYSELLLYKASLAEELKDWYIVEACCLQAIERALGEAESCQTSQPLFELCSTSWTIWGGYMEAVKHLYSFDEATLKVKTLITRFSKVRVPPQGRGIQLTHMALATYVREPILELCKDYWRRHSSLRQCFHDLRRFVPQMSADDQRAFHSFICDTTRSLMPESTDAPEESVSQWLEAEVNVLKFDYLLTVSACPVPSTAVLEDFVSNALKLYHLAAQLPGENYVAAYLAILGLLHLHAKAPEPPRYLLQAAMLARHLLADDAGKQRRAMVLLSTRLHLNLGLGTIAFQQYTYARIKEMLHESVSWILLSRISQTHPFEVQGPKGFSAEAEMSRVVGTIQRMENKTSDFLYTDLQNFNYDKALELQDFKQKLRCSLTKHLCVIELRRAARLRGDPIDQAPSIHWSNHENISDNCDFTILPGFEYSEDNTIIDLVMMNPPVSASWVNYFHTTWEPSCKLAYKEPLSDGFRVMANANHDAYKLKIDKQPDFNRIEAVFFLLWDALSQVALMMHNANTEGKTLDELFNSLLDGLDMHIIALKSYPISDPANDGLSREALILHEDMLMYFYGLLELLRVLIRLTDQLRGMSRKGSHPLKSKIPKKAVDQTAQKVEECYALVRKETQTYLALMKNKGAAAIEKHVRAGPTGSALRVMLGDADVKSYAKEYVESAVEALSGVLKVKLR</sequence>
<dbReference type="EMBL" id="ML987207">
    <property type="protein sequence ID" value="KAF2242727.1"/>
    <property type="molecule type" value="Genomic_DNA"/>
</dbReference>
<accession>A0A6A6HXH4</accession>
<organism evidence="2 3">
    <name type="scientific">Trematosphaeria pertusa</name>
    <dbReference type="NCBI Taxonomy" id="390896"/>
    <lineage>
        <taxon>Eukaryota</taxon>
        <taxon>Fungi</taxon>
        <taxon>Dikarya</taxon>
        <taxon>Ascomycota</taxon>
        <taxon>Pezizomycotina</taxon>
        <taxon>Dothideomycetes</taxon>
        <taxon>Pleosporomycetidae</taxon>
        <taxon>Pleosporales</taxon>
        <taxon>Massarineae</taxon>
        <taxon>Trematosphaeriaceae</taxon>
        <taxon>Trematosphaeria</taxon>
    </lineage>
</organism>
<dbReference type="PANTHER" id="PTHR22767:SF3">
    <property type="entry name" value="N-ALPHA-ACETYLTRANSFERASE 25, NATB AUXILIARY SUBUNIT"/>
    <property type="match status" value="1"/>
</dbReference>